<accession>A0ABT8R7E5</accession>
<gene>
    <name evidence="2" type="ORF">Q0590_12615</name>
</gene>
<dbReference type="InterPro" id="IPR029024">
    <property type="entry name" value="TerB-like"/>
</dbReference>
<feature type="domain" description="Co-chaperone DjlA N-terminal" evidence="1">
    <location>
        <begin position="9"/>
        <end position="119"/>
    </location>
</feature>
<dbReference type="Proteomes" id="UP001168528">
    <property type="component" value="Unassembled WGS sequence"/>
</dbReference>
<protein>
    <recommendedName>
        <fullName evidence="1">Co-chaperone DjlA N-terminal domain-containing protein</fullName>
    </recommendedName>
</protein>
<evidence type="ECO:0000313" key="3">
    <source>
        <dbReference type="Proteomes" id="UP001168528"/>
    </source>
</evidence>
<evidence type="ECO:0000313" key="2">
    <source>
        <dbReference type="EMBL" id="MDO1447103.1"/>
    </source>
</evidence>
<comment type="caution">
    <text evidence="2">The sequence shown here is derived from an EMBL/GenBank/DDBJ whole genome shotgun (WGS) entry which is preliminary data.</text>
</comment>
<proteinExistence type="predicted"/>
<keyword evidence="3" id="KW-1185">Reference proteome</keyword>
<organism evidence="2 3">
    <name type="scientific">Rhodocytophaga aerolata</name>
    <dbReference type="NCBI Taxonomy" id="455078"/>
    <lineage>
        <taxon>Bacteria</taxon>
        <taxon>Pseudomonadati</taxon>
        <taxon>Bacteroidota</taxon>
        <taxon>Cytophagia</taxon>
        <taxon>Cytophagales</taxon>
        <taxon>Rhodocytophagaceae</taxon>
        <taxon>Rhodocytophaga</taxon>
    </lineage>
</organism>
<reference evidence="2" key="1">
    <citation type="submission" date="2023-07" db="EMBL/GenBank/DDBJ databases">
        <title>The genome sequence of Rhodocytophaga aerolata KACC 12507.</title>
        <authorList>
            <person name="Zhang X."/>
        </authorList>
    </citation>
    <scope>NUCLEOTIDE SEQUENCE</scope>
    <source>
        <strain evidence="2">KACC 12507</strain>
    </source>
</reference>
<dbReference type="Gene3D" id="1.10.3680.10">
    <property type="entry name" value="TerB-like"/>
    <property type="match status" value="1"/>
</dbReference>
<dbReference type="Pfam" id="PF05099">
    <property type="entry name" value="TerB"/>
    <property type="match status" value="1"/>
</dbReference>
<dbReference type="InterPro" id="IPR007791">
    <property type="entry name" value="DjlA_N"/>
</dbReference>
<evidence type="ECO:0000259" key="1">
    <source>
        <dbReference type="Pfam" id="PF05099"/>
    </source>
</evidence>
<sequence>MIEIDDEKEAIMGIIYACMSADNNVSTQEYDEMVHLLSRKQLYANTDLRVIFNKIKTLHQSIGYNSFKLIELAAEKVSENLRLTVYANAMEIFLLDKTFHANEKQLADYLQKALHIDNKWAKKIQEVSTIKSMG</sequence>
<dbReference type="SUPFAM" id="SSF158682">
    <property type="entry name" value="TerB-like"/>
    <property type="match status" value="1"/>
</dbReference>
<dbReference type="EMBL" id="JAUKPO010000006">
    <property type="protein sequence ID" value="MDO1447103.1"/>
    <property type="molecule type" value="Genomic_DNA"/>
</dbReference>
<dbReference type="RefSeq" id="WP_302037907.1">
    <property type="nucleotide sequence ID" value="NZ_JAUKPO010000006.1"/>
</dbReference>
<name>A0ABT8R7E5_9BACT</name>